<evidence type="ECO:0000313" key="3">
    <source>
        <dbReference type="Proteomes" id="UP000054270"/>
    </source>
</evidence>
<name>A0A0D2P2W3_HYPSF</name>
<dbReference type="Proteomes" id="UP000054270">
    <property type="component" value="Unassembled WGS sequence"/>
</dbReference>
<evidence type="ECO:0000313" key="2">
    <source>
        <dbReference type="EMBL" id="KJA23051.1"/>
    </source>
</evidence>
<proteinExistence type="predicted"/>
<accession>A0A0D2P2W3</accession>
<protein>
    <submittedName>
        <fullName evidence="2">Uncharacterized protein</fullName>
    </submittedName>
</protein>
<reference evidence="3" key="1">
    <citation type="submission" date="2014-04" db="EMBL/GenBank/DDBJ databases">
        <title>Evolutionary Origins and Diversification of the Mycorrhizal Mutualists.</title>
        <authorList>
            <consortium name="DOE Joint Genome Institute"/>
            <consortium name="Mycorrhizal Genomics Consortium"/>
            <person name="Kohler A."/>
            <person name="Kuo A."/>
            <person name="Nagy L.G."/>
            <person name="Floudas D."/>
            <person name="Copeland A."/>
            <person name="Barry K.W."/>
            <person name="Cichocki N."/>
            <person name="Veneault-Fourrey C."/>
            <person name="LaButti K."/>
            <person name="Lindquist E.A."/>
            <person name="Lipzen A."/>
            <person name="Lundell T."/>
            <person name="Morin E."/>
            <person name="Murat C."/>
            <person name="Riley R."/>
            <person name="Ohm R."/>
            <person name="Sun H."/>
            <person name="Tunlid A."/>
            <person name="Henrissat B."/>
            <person name="Grigoriev I.V."/>
            <person name="Hibbett D.S."/>
            <person name="Martin F."/>
        </authorList>
    </citation>
    <scope>NUCLEOTIDE SEQUENCE [LARGE SCALE GENOMIC DNA]</scope>
    <source>
        <strain evidence="3">FD-334 SS-4</strain>
    </source>
</reference>
<dbReference type="EMBL" id="KN817545">
    <property type="protein sequence ID" value="KJA23051.1"/>
    <property type="molecule type" value="Genomic_DNA"/>
</dbReference>
<sequence length="393" mass="42777">MDGIQVLVSTLSFCRSPLEAGYDLDDMNNKGAFNHSSLQIIKASELVEPAGWYLGRLYYVVTKGLAVGVFHNLSEVRRSVQPFPVFRNWTTCKTWVEAVKSWDISCRTNSVSILRMDSLYATARAPTPRPNIGTPASRFDRPVALIPSPTSAASTPSGSVLKRQLRVPSVIVVSDSDSDGEVEAVSVLKRQPPSVIIISDSDSDSEVEATFPKPIVKKIDCFEVIENENGCTLRQIYDAATDTDLDTPTEISSQGRDATPCSSTTTLKHTPPPVASGSGYKSASTPSVAQALQGHDQSGPFAFPPSATKFKRSATKKPGMPLPDQMVQTQAFLARAVERDDEDAVDHETDDEDECVGDFCEPRKATPRRACGAPLQPRVLHNANARERHGFRP</sequence>
<gene>
    <name evidence="2" type="ORF">HYPSUDRAFT_201613</name>
</gene>
<feature type="compositionally biased region" description="Polar residues" evidence="1">
    <location>
        <begin position="250"/>
        <end position="268"/>
    </location>
</feature>
<evidence type="ECO:0000256" key="1">
    <source>
        <dbReference type="SAM" id="MobiDB-lite"/>
    </source>
</evidence>
<feature type="compositionally biased region" description="Polar residues" evidence="1">
    <location>
        <begin position="279"/>
        <end position="290"/>
    </location>
</feature>
<feature type="region of interest" description="Disordered" evidence="1">
    <location>
        <begin position="245"/>
        <end position="305"/>
    </location>
</feature>
<dbReference type="AlphaFoldDB" id="A0A0D2P2W3"/>
<keyword evidence="3" id="KW-1185">Reference proteome</keyword>
<organism evidence="2 3">
    <name type="scientific">Hypholoma sublateritium (strain FD-334 SS-4)</name>
    <dbReference type="NCBI Taxonomy" id="945553"/>
    <lineage>
        <taxon>Eukaryota</taxon>
        <taxon>Fungi</taxon>
        <taxon>Dikarya</taxon>
        <taxon>Basidiomycota</taxon>
        <taxon>Agaricomycotina</taxon>
        <taxon>Agaricomycetes</taxon>
        <taxon>Agaricomycetidae</taxon>
        <taxon>Agaricales</taxon>
        <taxon>Agaricineae</taxon>
        <taxon>Strophariaceae</taxon>
        <taxon>Hypholoma</taxon>
    </lineage>
</organism>